<dbReference type="AlphaFoldDB" id="A0A444L5I6"/>
<evidence type="ECO:0000256" key="3">
    <source>
        <dbReference type="ARBA" id="ARBA00023274"/>
    </source>
</evidence>
<comment type="caution">
    <text evidence="7">The sequence shown here is derived from an EMBL/GenBank/DDBJ whole genome shotgun (WGS) entry which is preliminary data.</text>
</comment>
<comment type="similarity">
    <text evidence="1">Belongs to the eukaryotic ribosomal protein eL31 family.</text>
</comment>
<dbReference type="InterPro" id="IPR020052">
    <property type="entry name" value="Ribosomal_eL31_CS"/>
</dbReference>
<dbReference type="Proteomes" id="UP000288215">
    <property type="component" value="Unassembled WGS sequence"/>
</dbReference>
<name>A0A444L5I6_METS7</name>
<feature type="compositionally biased region" description="Basic and acidic residues" evidence="6">
    <location>
        <begin position="24"/>
        <end position="40"/>
    </location>
</feature>
<keyword evidence="3" id="KW-0687">Ribonucleoprotein</keyword>
<reference evidence="7 8" key="1">
    <citation type="submission" date="2018-12" db="EMBL/GenBank/DDBJ databases">
        <title>The complete genome of the methanogenic archaea of the candidate phylum Verstraetearchaeota, obtained from the metagenome of underground thermal water.</title>
        <authorList>
            <person name="Kadnikov V.V."/>
            <person name="Mardanov A.V."/>
            <person name="Beletsky A.V."/>
            <person name="Karnachuk O.V."/>
            <person name="Ravin N.V."/>
        </authorList>
    </citation>
    <scope>NUCLEOTIDE SEQUENCE [LARGE SCALE GENOMIC DNA]</scope>
    <source>
        <strain evidence="7">Ch88</strain>
    </source>
</reference>
<proteinExistence type="inferred from homology"/>
<dbReference type="SMART" id="SM01380">
    <property type="entry name" value="Ribosomal_L31e"/>
    <property type="match status" value="1"/>
</dbReference>
<evidence type="ECO:0000256" key="1">
    <source>
        <dbReference type="ARBA" id="ARBA00010808"/>
    </source>
</evidence>
<dbReference type="PROSITE" id="PS01144">
    <property type="entry name" value="RIBOSOMAL_L31E"/>
    <property type="match status" value="1"/>
</dbReference>
<protein>
    <recommendedName>
        <fullName evidence="4">Large ribosomal subunit protein eL31</fullName>
    </recommendedName>
    <alternativeName>
        <fullName evidence="5">50S ribosomal protein L31e</fullName>
    </alternativeName>
</protein>
<dbReference type="GO" id="GO:1990904">
    <property type="term" value="C:ribonucleoprotein complex"/>
    <property type="evidence" value="ECO:0007669"/>
    <property type="project" value="UniProtKB-KW"/>
</dbReference>
<gene>
    <name evidence="7" type="ORF">Metus_0799</name>
</gene>
<feature type="region of interest" description="Disordered" evidence="6">
    <location>
        <begin position="1"/>
        <end position="40"/>
    </location>
</feature>
<dbReference type="Pfam" id="PF01198">
    <property type="entry name" value="Ribosomal_L31e"/>
    <property type="match status" value="1"/>
</dbReference>
<evidence type="ECO:0000313" key="8">
    <source>
        <dbReference type="Proteomes" id="UP000288215"/>
    </source>
</evidence>
<dbReference type="InterPro" id="IPR000054">
    <property type="entry name" value="Ribosomal_eL31"/>
</dbReference>
<evidence type="ECO:0000256" key="2">
    <source>
        <dbReference type="ARBA" id="ARBA00022980"/>
    </source>
</evidence>
<dbReference type="GO" id="GO:0003735">
    <property type="term" value="F:structural constituent of ribosome"/>
    <property type="evidence" value="ECO:0007669"/>
    <property type="project" value="InterPro"/>
</dbReference>
<evidence type="ECO:0000256" key="5">
    <source>
        <dbReference type="ARBA" id="ARBA00035378"/>
    </source>
</evidence>
<dbReference type="Gene3D" id="3.10.440.10">
    <property type="match status" value="1"/>
</dbReference>
<sequence>MSDPEKERNVAGANPPAPPTKAAEPPKEQKEEKAPEAVDEEKVVEEKLIRVNLRHAYLSYGRKATPKAVRLVKKTASRAFKTAEDEVRLSSSVNETLWRRGKTKTERKVSLRVQKLESGVVRVLMAEA</sequence>
<keyword evidence="2" id="KW-0689">Ribosomal protein</keyword>
<dbReference type="GO" id="GO:0006412">
    <property type="term" value="P:translation"/>
    <property type="evidence" value="ECO:0007669"/>
    <property type="project" value="InterPro"/>
</dbReference>
<evidence type="ECO:0000256" key="4">
    <source>
        <dbReference type="ARBA" id="ARBA00035230"/>
    </source>
</evidence>
<dbReference type="SUPFAM" id="SSF54575">
    <property type="entry name" value="Ribosomal protein L31e"/>
    <property type="match status" value="1"/>
</dbReference>
<organism evidence="7 8">
    <name type="scientific">Methanosuratincola subterraneus</name>
    <dbReference type="NCBI Taxonomy" id="2593994"/>
    <lineage>
        <taxon>Archaea</taxon>
        <taxon>Thermoproteota</taxon>
        <taxon>Methanosuratincolia</taxon>
        <taxon>Candidatus Methanomethylicales</taxon>
        <taxon>Candidatus Methanomethylicaceae</taxon>
        <taxon>Candidatus Methanosuratincola (ex Vanwonterghem et al. 2016)</taxon>
    </lineage>
</organism>
<dbReference type="GO" id="GO:0005840">
    <property type="term" value="C:ribosome"/>
    <property type="evidence" value="ECO:0007669"/>
    <property type="project" value="UniProtKB-KW"/>
</dbReference>
<evidence type="ECO:0000313" key="7">
    <source>
        <dbReference type="EMBL" id="RWX72825.1"/>
    </source>
</evidence>
<accession>A0A444L5I6</accession>
<dbReference type="InterPro" id="IPR023621">
    <property type="entry name" value="Ribosomal_eL31_dom_sf"/>
</dbReference>
<evidence type="ECO:0000256" key="6">
    <source>
        <dbReference type="SAM" id="MobiDB-lite"/>
    </source>
</evidence>
<dbReference type="EMBL" id="RXGA01000003">
    <property type="protein sequence ID" value="RWX72825.1"/>
    <property type="molecule type" value="Genomic_DNA"/>
</dbReference>